<dbReference type="InterPro" id="IPR052022">
    <property type="entry name" value="26kDa_periplasmic_antigen"/>
</dbReference>
<dbReference type="GO" id="GO:0006974">
    <property type="term" value="P:DNA damage response"/>
    <property type="evidence" value="ECO:0007669"/>
    <property type="project" value="TreeGrafter"/>
</dbReference>
<dbReference type="Pfam" id="PF04402">
    <property type="entry name" value="SIMPL"/>
    <property type="match status" value="1"/>
</dbReference>
<dbReference type="Gene3D" id="3.30.110.170">
    <property type="entry name" value="Protein of unknown function (DUF541), domain 1"/>
    <property type="match status" value="1"/>
</dbReference>
<dbReference type="EMBL" id="CACVAW010000004">
    <property type="protein sequence ID" value="CAA6800939.1"/>
    <property type="molecule type" value="Genomic_DNA"/>
</dbReference>
<evidence type="ECO:0000256" key="1">
    <source>
        <dbReference type="SAM" id="Phobius"/>
    </source>
</evidence>
<dbReference type="PANTHER" id="PTHR34387">
    <property type="entry name" value="SLR1258 PROTEIN"/>
    <property type="match status" value="1"/>
</dbReference>
<accession>A0A6S6S8W4</accession>
<dbReference type="PIRSF" id="PIRSF029033">
    <property type="entry name" value="UCP029033"/>
    <property type="match status" value="1"/>
</dbReference>
<feature type="transmembrane region" description="Helical" evidence="1">
    <location>
        <begin position="6"/>
        <end position="27"/>
    </location>
</feature>
<evidence type="ECO:0000313" key="2">
    <source>
        <dbReference type="EMBL" id="CAA6800939.1"/>
    </source>
</evidence>
<dbReference type="AlphaFoldDB" id="A0A6S6S8W4"/>
<sequence length="232" mass="26324">MKNNFIGLFVLGIFISLGAFILSSALLEIKEKERTVVVKGLSEREYDANVITWPISYNVVNNDLNELYISLKSNAKKIKTFLIKNGVNEKEISSSAPIIEDKYINSYGNNKANFRYSGKQSITVHSSNVLKIKSIMELLSELGQQGVTIVRDYEHRTSYSFTKLNDIKPEMIEEATKNARKVAEKFAKDSQSTLGKIKKANQGTFSIYSKDYYTPEIKNVRVVSTIEYYLSD</sequence>
<reference evidence="2" key="1">
    <citation type="submission" date="2020-01" db="EMBL/GenBank/DDBJ databases">
        <authorList>
            <person name="Meier V. D."/>
            <person name="Meier V D."/>
        </authorList>
    </citation>
    <scope>NUCLEOTIDE SEQUENCE</scope>
    <source>
        <strain evidence="2">HLG_WM_MAG_12</strain>
    </source>
</reference>
<keyword evidence="1" id="KW-0472">Membrane</keyword>
<dbReference type="PANTHER" id="PTHR34387:SF2">
    <property type="entry name" value="SLR1258 PROTEIN"/>
    <property type="match status" value="1"/>
</dbReference>
<proteinExistence type="predicted"/>
<dbReference type="Gene3D" id="3.30.70.2970">
    <property type="entry name" value="Protein of unknown function (DUF541), domain 2"/>
    <property type="match status" value="1"/>
</dbReference>
<keyword evidence="1" id="KW-0812">Transmembrane</keyword>
<organism evidence="2">
    <name type="scientific">uncultured Campylobacterales bacterium</name>
    <dbReference type="NCBI Taxonomy" id="352960"/>
    <lineage>
        <taxon>Bacteria</taxon>
        <taxon>Pseudomonadati</taxon>
        <taxon>Campylobacterota</taxon>
        <taxon>Epsilonproteobacteria</taxon>
        <taxon>Campylobacterales</taxon>
        <taxon>environmental samples</taxon>
    </lineage>
</organism>
<dbReference type="InterPro" id="IPR007497">
    <property type="entry name" value="SIMPL/DUF541"/>
</dbReference>
<gene>
    <name evidence="2" type="ORF">HELGO_WM11010</name>
</gene>
<protein>
    <submittedName>
        <fullName evidence="2">PUTATIVE PERIPLASMIC PROTEIN</fullName>
    </submittedName>
</protein>
<name>A0A6S6S8W4_9BACT</name>
<keyword evidence="1" id="KW-1133">Transmembrane helix</keyword>
<dbReference type="InterPro" id="IPR016907">
    <property type="entry name" value="UCP029033"/>
</dbReference>